<protein>
    <submittedName>
        <fullName evidence="2">Uncharacterized protein</fullName>
    </submittedName>
</protein>
<keyword evidence="3" id="KW-1185">Reference proteome</keyword>
<sequence length="142" mass="16264">MQISVAKLVAKATSWFCKNPVANSVATIRWLIPSLNIHFLISVAKSVAKATSWFFKIFVANVVANCDLSMSIVILILIRALREKDDDQQLSILPWSEFAIKIAENLIQHDQTKHVEFDCNFIYKKLDNWLAIKIVENLIQYD</sequence>
<name>A0A371HY41_MUCPR</name>
<keyword evidence="1" id="KW-0812">Transmembrane</keyword>
<feature type="transmembrane region" description="Helical" evidence="1">
    <location>
        <begin position="21"/>
        <end position="41"/>
    </location>
</feature>
<evidence type="ECO:0000313" key="2">
    <source>
        <dbReference type="EMBL" id="RDY07614.1"/>
    </source>
</evidence>
<feature type="non-terminal residue" evidence="2">
    <location>
        <position position="1"/>
    </location>
</feature>
<accession>A0A371HY41</accession>
<reference evidence="2" key="1">
    <citation type="submission" date="2018-05" db="EMBL/GenBank/DDBJ databases">
        <title>Draft genome of Mucuna pruriens seed.</title>
        <authorList>
            <person name="Nnadi N.E."/>
            <person name="Vos R."/>
            <person name="Hasami M.H."/>
            <person name="Devisetty U.K."/>
            <person name="Aguiy J.C."/>
        </authorList>
    </citation>
    <scope>NUCLEOTIDE SEQUENCE [LARGE SCALE GENOMIC DNA]</scope>
    <source>
        <strain evidence="2">JCA_2017</strain>
    </source>
</reference>
<keyword evidence="1" id="KW-1133">Transmembrane helix</keyword>
<evidence type="ECO:0000313" key="3">
    <source>
        <dbReference type="Proteomes" id="UP000257109"/>
    </source>
</evidence>
<evidence type="ECO:0000256" key="1">
    <source>
        <dbReference type="SAM" id="Phobius"/>
    </source>
</evidence>
<comment type="caution">
    <text evidence="2">The sequence shown here is derived from an EMBL/GenBank/DDBJ whole genome shotgun (WGS) entry which is preliminary data.</text>
</comment>
<gene>
    <name evidence="2" type="ORF">CR513_08244</name>
</gene>
<organism evidence="2 3">
    <name type="scientific">Mucuna pruriens</name>
    <name type="common">Velvet bean</name>
    <name type="synonym">Dolichos pruriens</name>
    <dbReference type="NCBI Taxonomy" id="157652"/>
    <lineage>
        <taxon>Eukaryota</taxon>
        <taxon>Viridiplantae</taxon>
        <taxon>Streptophyta</taxon>
        <taxon>Embryophyta</taxon>
        <taxon>Tracheophyta</taxon>
        <taxon>Spermatophyta</taxon>
        <taxon>Magnoliopsida</taxon>
        <taxon>eudicotyledons</taxon>
        <taxon>Gunneridae</taxon>
        <taxon>Pentapetalae</taxon>
        <taxon>rosids</taxon>
        <taxon>fabids</taxon>
        <taxon>Fabales</taxon>
        <taxon>Fabaceae</taxon>
        <taxon>Papilionoideae</taxon>
        <taxon>50 kb inversion clade</taxon>
        <taxon>NPAAA clade</taxon>
        <taxon>indigoferoid/millettioid clade</taxon>
        <taxon>Phaseoleae</taxon>
        <taxon>Mucuna</taxon>
    </lineage>
</organism>
<proteinExistence type="predicted"/>
<keyword evidence="1" id="KW-0472">Membrane</keyword>
<dbReference type="Proteomes" id="UP000257109">
    <property type="component" value="Unassembled WGS sequence"/>
</dbReference>
<feature type="transmembrane region" description="Helical" evidence="1">
    <location>
        <begin position="53"/>
        <end position="78"/>
    </location>
</feature>
<dbReference type="AlphaFoldDB" id="A0A371HY41"/>
<dbReference type="EMBL" id="QJKJ01001432">
    <property type="protein sequence ID" value="RDY07614.1"/>
    <property type="molecule type" value="Genomic_DNA"/>
</dbReference>